<feature type="region of interest" description="Disordered" evidence="2">
    <location>
        <begin position="1"/>
        <end position="28"/>
    </location>
</feature>
<comment type="caution">
    <text evidence="4">The sequence shown here is derived from an EMBL/GenBank/DDBJ whole genome shotgun (WGS) entry which is preliminary data.</text>
</comment>
<evidence type="ECO:0000256" key="2">
    <source>
        <dbReference type="SAM" id="MobiDB-lite"/>
    </source>
</evidence>
<dbReference type="PANTHER" id="PTHR48081:SF13">
    <property type="entry name" value="ALPHA_BETA HYDROLASE"/>
    <property type="match status" value="1"/>
</dbReference>
<evidence type="ECO:0000259" key="3">
    <source>
        <dbReference type="Pfam" id="PF20434"/>
    </source>
</evidence>
<proteinExistence type="predicted"/>
<dbReference type="EMBL" id="WJHE01000568">
    <property type="protein sequence ID" value="MST33348.1"/>
    <property type="molecule type" value="Genomic_DNA"/>
</dbReference>
<dbReference type="GO" id="GO:0016787">
    <property type="term" value="F:hydrolase activity"/>
    <property type="evidence" value="ECO:0007669"/>
    <property type="project" value="UniProtKB-KW"/>
</dbReference>
<dbReference type="SUPFAM" id="SSF53474">
    <property type="entry name" value="alpha/beta-Hydrolases"/>
    <property type="match status" value="1"/>
</dbReference>
<feature type="domain" description="BD-FAE-like" evidence="3">
    <location>
        <begin position="61"/>
        <end position="252"/>
    </location>
</feature>
<evidence type="ECO:0000313" key="5">
    <source>
        <dbReference type="Proteomes" id="UP000437736"/>
    </source>
</evidence>
<evidence type="ECO:0000256" key="1">
    <source>
        <dbReference type="ARBA" id="ARBA00022801"/>
    </source>
</evidence>
<keyword evidence="5" id="KW-1185">Reference proteome</keyword>
<name>A0ABW9QUH7_9ACTN</name>
<feature type="compositionally biased region" description="Low complexity" evidence="2">
    <location>
        <begin position="1"/>
        <end position="21"/>
    </location>
</feature>
<accession>A0ABW9QUH7</accession>
<organism evidence="4 5">
    <name type="scientific">Acidiferrimicrobium australe</name>
    <dbReference type="NCBI Taxonomy" id="2664430"/>
    <lineage>
        <taxon>Bacteria</taxon>
        <taxon>Bacillati</taxon>
        <taxon>Actinomycetota</taxon>
        <taxon>Acidimicrobiia</taxon>
        <taxon>Acidimicrobiales</taxon>
        <taxon>Acidimicrobiaceae</taxon>
        <taxon>Acidiferrimicrobium</taxon>
    </lineage>
</organism>
<reference evidence="4 5" key="1">
    <citation type="submission" date="2019-11" db="EMBL/GenBank/DDBJ databases">
        <title>Acidiferrimicrobium australis gen. nov., sp. nov., an acidophilic and obligately heterotrophic, member of the Actinobacteria that catalyses dissimilatory oxido- reduction of iron isolated from metal-rich acidic water in Chile.</title>
        <authorList>
            <person name="Gonzalez D."/>
            <person name="Huber K."/>
            <person name="Hedrich S."/>
            <person name="Rojas-Villalobos C."/>
            <person name="Quatrini R."/>
            <person name="Dinamarca M.A."/>
            <person name="Schwarz A."/>
            <person name="Canales C."/>
            <person name="Nancucheo I."/>
        </authorList>
    </citation>
    <scope>NUCLEOTIDE SEQUENCE [LARGE SCALE GENOMIC DNA]</scope>
    <source>
        <strain evidence="4 5">USS-CCA1</strain>
    </source>
</reference>
<dbReference type="Proteomes" id="UP000437736">
    <property type="component" value="Unassembled WGS sequence"/>
</dbReference>
<keyword evidence="1 4" id="KW-0378">Hydrolase</keyword>
<sequence>TTATPPAAPGVAAGSSTTTRSSGDHGAPVAGAPLPRIVAYGHDHGEVLLGQLIDFVSPGATRPAIVLIHGGSWMHGSPVEMAPSARVLASAGFVTLNIAYRLATPGHPGFPGELEDVEQAVRYLRDHAAGLRIDPAAIGALGSSAGANLALLLATATRGSCLTGDRVAAVVAWSGPVELSEHGQEARDLCRPSAVGCTPLPQDVRTYIGCSIAACPQRWRDASVPVHVTADDPPALLFNSRDELIRVGQARAAAAAFAAHHVPHQLVLLPGDRHASAYASTALPATVAFFRHWLG</sequence>
<dbReference type="Pfam" id="PF20434">
    <property type="entry name" value="BD-FAE"/>
    <property type="match status" value="1"/>
</dbReference>
<protein>
    <submittedName>
        <fullName evidence="4">Alpha/beta hydrolase fold domain-containing protein</fullName>
    </submittedName>
</protein>
<feature type="non-terminal residue" evidence="4">
    <location>
        <position position="1"/>
    </location>
</feature>
<gene>
    <name evidence="4" type="ORF">GHK86_11545</name>
</gene>
<dbReference type="PANTHER" id="PTHR48081">
    <property type="entry name" value="AB HYDROLASE SUPERFAMILY PROTEIN C4A8.06C"/>
    <property type="match status" value="1"/>
</dbReference>
<dbReference type="Gene3D" id="3.40.50.1820">
    <property type="entry name" value="alpha/beta hydrolase"/>
    <property type="match status" value="1"/>
</dbReference>
<dbReference type="InterPro" id="IPR049492">
    <property type="entry name" value="BD-FAE-like_dom"/>
</dbReference>
<evidence type="ECO:0000313" key="4">
    <source>
        <dbReference type="EMBL" id="MST33348.1"/>
    </source>
</evidence>
<dbReference type="InterPro" id="IPR050300">
    <property type="entry name" value="GDXG_lipolytic_enzyme"/>
</dbReference>
<dbReference type="InterPro" id="IPR029058">
    <property type="entry name" value="AB_hydrolase_fold"/>
</dbReference>